<reference evidence="1" key="1">
    <citation type="submission" date="2018-01" db="EMBL/GenBank/DDBJ databases">
        <authorList>
            <person name="Clerissi C."/>
        </authorList>
    </citation>
    <scope>NUCLEOTIDE SEQUENCE</scope>
    <source>
        <strain evidence="1">Cupriavidus taiwanensis LMG 19430</strain>
    </source>
</reference>
<dbReference type="Proteomes" id="UP000257016">
    <property type="component" value="Unassembled WGS sequence"/>
</dbReference>
<dbReference type="EMBL" id="OFSN01000010">
    <property type="protein sequence ID" value="SOY62269.1"/>
    <property type="molecule type" value="Genomic_DNA"/>
</dbReference>
<proteinExistence type="predicted"/>
<dbReference type="AlphaFoldDB" id="A0A375C3Q0"/>
<organism evidence="1">
    <name type="scientific">Cupriavidus taiwanensis</name>
    <dbReference type="NCBI Taxonomy" id="164546"/>
    <lineage>
        <taxon>Bacteria</taxon>
        <taxon>Pseudomonadati</taxon>
        <taxon>Pseudomonadota</taxon>
        <taxon>Betaproteobacteria</taxon>
        <taxon>Burkholderiales</taxon>
        <taxon>Burkholderiaceae</taxon>
        <taxon>Cupriavidus</taxon>
    </lineage>
</organism>
<name>A0A375C3Q0_9BURK</name>
<sequence>MGLARRWLGCHASRAFADFDGRHFGRFPPKAQIFKSLVSTDFTTRARALRLFPVGADWLRSLQRAASPILWWLRIPDASCG</sequence>
<gene>
    <name evidence="1" type="ORF">CBM2586_A50514</name>
</gene>
<accession>A0A375C3Q0</accession>
<protein>
    <submittedName>
        <fullName evidence="1">Uncharacterized protein</fullName>
    </submittedName>
</protein>
<comment type="caution">
    <text evidence="1">The sequence shown here is derived from an EMBL/GenBank/DDBJ whole genome shotgun (WGS) entry which is preliminary data.</text>
</comment>
<evidence type="ECO:0000313" key="1">
    <source>
        <dbReference type="EMBL" id="SOY62269.1"/>
    </source>
</evidence>